<proteinExistence type="predicted"/>
<dbReference type="Proteomes" id="UP000275456">
    <property type="component" value="Unassembled WGS sequence"/>
</dbReference>
<evidence type="ECO:0000313" key="2">
    <source>
        <dbReference type="EMBL" id="ROR67334.1"/>
    </source>
</evidence>
<feature type="transmembrane region" description="Helical" evidence="1">
    <location>
        <begin position="12"/>
        <end position="34"/>
    </location>
</feature>
<keyword evidence="1" id="KW-0812">Transmembrane</keyword>
<reference evidence="2 3" key="1">
    <citation type="submission" date="2018-11" db="EMBL/GenBank/DDBJ databases">
        <title>Sequencing the genomes of 1000 actinobacteria strains.</title>
        <authorList>
            <person name="Klenk H.-P."/>
        </authorList>
    </citation>
    <scope>NUCLEOTIDE SEQUENCE [LARGE SCALE GENOMIC DNA]</scope>
    <source>
        <strain evidence="2 3">DSM 9580</strain>
    </source>
</reference>
<dbReference type="AlphaFoldDB" id="A0A3N2AWF1"/>
<accession>A0A3N2AWF1</accession>
<keyword evidence="3" id="KW-1185">Reference proteome</keyword>
<keyword evidence="1" id="KW-0472">Membrane</keyword>
<protein>
    <submittedName>
        <fullName evidence="2">Uncharacterized protein</fullName>
    </submittedName>
</protein>
<sequence>MVGRHALAERDWLVWSMASATLLSGTLALLALGWRCRVLVTEHEAIFIKRLSVVRLERRAIERFSTVEDCDAATDIVSLSHLNLHPDLCSIEVRMVGRPPLRFRSNAGTRRSVEETVRRLNLWLGDGVAGATQPLADRSRRHEA</sequence>
<comment type="caution">
    <text evidence="2">The sequence shown here is derived from an EMBL/GenBank/DDBJ whole genome shotgun (WGS) entry which is preliminary data.</text>
</comment>
<evidence type="ECO:0000256" key="1">
    <source>
        <dbReference type="SAM" id="Phobius"/>
    </source>
</evidence>
<evidence type="ECO:0000313" key="3">
    <source>
        <dbReference type="Proteomes" id="UP000275456"/>
    </source>
</evidence>
<keyword evidence="1" id="KW-1133">Transmembrane helix</keyword>
<gene>
    <name evidence="2" type="ORF">EDD26_2745</name>
</gene>
<name>A0A3N2AWF1_9MICO</name>
<organism evidence="2 3">
    <name type="scientific">Agrococcus jenensis</name>
    <dbReference type="NCBI Taxonomy" id="46353"/>
    <lineage>
        <taxon>Bacteria</taxon>
        <taxon>Bacillati</taxon>
        <taxon>Actinomycetota</taxon>
        <taxon>Actinomycetes</taxon>
        <taxon>Micrococcales</taxon>
        <taxon>Microbacteriaceae</taxon>
        <taxon>Agrococcus</taxon>
    </lineage>
</organism>
<dbReference type="EMBL" id="RKHJ01000001">
    <property type="protein sequence ID" value="ROR67334.1"/>
    <property type="molecule type" value="Genomic_DNA"/>
</dbReference>